<reference evidence="2 3" key="1">
    <citation type="submission" date="2019-08" db="EMBL/GenBank/DDBJ databases">
        <title>Whole genome of Aphis craccivora.</title>
        <authorList>
            <person name="Voronova N.V."/>
            <person name="Shulinski R.S."/>
            <person name="Bandarenka Y.V."/>
            <person name="Zhorov D.G."/>
            <person name="Warner D."/>
        </authorList>
    </citation>
    <scope>NUCLEOTIDE SEQUENCE [LARGE SCALE GENOMIC DNA]</scope>
    <source>
        <strain evidence="2">180601</strain>
        <tissue evidence="2">Whole Body</tissue>
    </source>
</reference>
<dbReference type="AlphaFoldDB" id="A0A6G0VXS5"/>
<evidence type="ECO:0000313" key="2">
    <source>
        <dbReference type="EMBL" id="KAF0713299.1"/>
    </source>
</evidence>
<name>A0A6G0VXS5_APHCR</name>
<dbReference type="Proteomes" id="UP000478052">
    <property type="component" value="Unassembled WGS sequence"/>
</dbReference>
<feature type="signal peptide" evidence="1">
    <location>
        <begin position="1"/>
        <end position="17"/>
    </location>
</feature>
<keyword evidence="1" id="KW-0732">Signal</keyword>
<gene>
    <name evidence="2" type="ORF">FWK35_00038949</name>
</gene>
<evidence type="ECO:0000256" key="1">
    <source>
        <dbReference type="SAM" id="SignalP"/>
    </source>
</evidence>
<proteinExistence type="predicted"/>
<sequence>MMCVFFFFFFLCLCTYSITCRNNATISNFGGSFRCKTEYP</sequence>
<feature type="chain" id="PRO_5026341132" evidence="1">
    <location>
        <begin position="18"/>
        <end position="40"/>
    </location>
</feature>
<protein>
    <submittedName>
        <fullName evidence="2">Uncharacterized protein</fullName>
    </submittedName>
</protein>
<comment type="caution">
    <text evidence="2">The sequence shown here is derived from an EMBL/GenBank/DDBJ whole genome shotgun (WGS) entry which is preliminary data.</text>
</comment>
<evidence type="ECO:0000313" key="3">
    <source>
        <dbReference type="Proteomes" id="UP000478052"/>
    </source>
</evidence>
<keyword evidence="3" id="KW-1185">Reference proteome</keyword>
<organism evidence="2 3">
    <name type="scientific">Aphis craccivora</name>
    <name type="common">Cowpea aphid</name>
    <dbReference type="NCBI Taxonomy" id="307492"/>
    <lineage>
        <taxon>Eukaryota</taxon>
        <taxon>Metazoa</taxon>
        <taxon>Ecdysozoa</taxon>
        <taxon>Arthropoda</taxon>
        <taxon>Hexapoda</taxon>
        <taxon>Insecta</taxon>
        <taxon>Pterygota</taxon>
        <taxon>Neoptera</taxon>
        <taxon>Paraneoptera</taxon>
        <taxon>Hemiptera</taxon>
        <taxon>Sternorrhyncha</taxon>
        <taxon>Aphidomorpha</taxon>
        <taxon>Aphidoidea</taxon>
        <taxon>Aphididae</taxon>
        <taxon>Aphidini</taxon>
        <taxon>Aphis</taxon>
        <taxon>Aphis</taxon>
    </lineage>
</organism>
<dbReference type="EMBL" id="VUJU01010719">
    <property type="protein sequence ID" value="KAF0713299.1"/>
    <property type="molecule type" value="Genomic_DNA"/>
</dbReference>
<accession>A0A6G0VXS5</accession>